<comment type="similarity">
    <text evidence="2">Belongs to the ABC transporter superfamily. ABCB family. Multidrug resistance exporter (TC 3.A.1.201) subfamily.</text>
</comment>
<dbReference type="GO" id="GO:0016887">
    <property type="term" value="F:ATP hydrolysis activity"/>
    <property type="evidence" value="ECO:0007669"/>
    <property type="project" value="InterPro"/>
</dbReference>
<feature type="transmembrane region" description="Helical" evidence="10">
    <location>
        <begin position="148"/>
        <end position="169"/>
    </location>
</feature>
<dbReference type="SUPFAM" id="SSF90123">
    <property type="entry name" value="ABC transporter transmembrane region"/>
    <property type="match status" value="2"/>
</dbReference>
<evidence type="ECO:0000256" key="3">
    <source>
        <dbReference type="ARBA" id="ARBA00022448"/>
    </source>
</evidence>
<feature type="transmembrane region" description="Helical" evidence="10">
    <location>
        <begin position="889"/>
        <end position="910"/>
    </location>
</feature>
<comment type="subcellular location">
    <subcellularLocation>
        <location evidence="1">Membrane</location>
        <topology evidence="1">Multi-pass membrane protein</topology>
    </subcellularLocation>
</comment>
<proteinExistence type="inferred from homology"/>
<dbReference type="CDD" id="cd18577">
    <property type="entry name" value="ABC_6TM_Pgp_ABCB1_D1_like"/>
    <property type="match status" value="1"/>
</dbReference>
<feature type="compositionally biased region" description="Polar residues" evidence="9">
    <location>
        <begin position="11"/>
        <end position="20"/>
    </location>
</feature>
<name>A0A8E2JR63_9PEZI</name>
<evidence type="ECO:0000256" key="4">
    <source>
        <dbReference type="ARBA" id="ARBA00022692"/>
    </source>
</evidence>
<evidence type="ECO:0000256" key="10">
    <source>
        <dbReference type="SAM" id="Phobius"/>
    </source>
</evidence>
<evidence type="ECO:0000259" key="12">
    <source>
        <dbReference type="PROSITE" id="PS50929"/>
    </source>
</evidence>
<dbReference type="OrthoDB" id="6500128at2759"/>
<feature type="region of interest" description="Disordered" evidence="9">
    <location>
        <begin position="683"/>
        <end position="719"/>
    </location>
</feature>
<evidence type="ECO:0000256" key="2">
    <source>
        <dbReference type="ARBA" id="ARBA00007577"/>
    </source>
</evidence>
<keyword evidence="8 10" id="KW-0472">Membrane</keyword>
<organism evidence="13 14">
    <name type="scientific">Glonium stellatum</name>
    <dbReference type="NCBI Taxonomy" id="574774"/>
    <lineage>
        <taxon>Eukaryota</taxon>
        <taxon>Fungi</taxon>
        <taxon>Dikarya</taxon>
        <taxon>Ascomycota</taxon>
        <taxon>Pezizomycotina</taxon>
        <taxon>Dothideomycetes</taxon>
        <taxon>Pleosporomycetidae</taxon>
        <taxon>Gloniales</taxon>
        <taxon>Gloniaceae</taxon>
        <taxon>Glonium</taxon>
    </lineage>
</organism>
<dbReference type="GO" id="GO:0005524">
    <property type="term" value="F:ATP binding"/>
    <property type="evidence" value="ECO:0007669"/>
    <property type="project" value="UniProtKB-KW"/>
</dbReference>
<keyword evidence="7 10" id="KW-1133">Transmembrane helix</keyword>
<evidence type="ECO:0000256" key="5">
    <source>
        <dbReference type="ARBA" id="ARBA00022741"/>
    </source>
</evidence>
<feature type="region of interest" description="Disordered" evidence="9">
    <location>
        <begin position="1"/>
        <end position="50"/>
    </location>
</feature>
<dbReference type="PROSITE" id="PS00211">
    <property type="entry name" value="ABC_TRANSPORTER_1"/>
    <property type="match status" value="2"/>
</dbReference>
<feature type="domain" description="ABC transmembrane type-1" evidence="12">
    <location>
        <begin position="746"/>
        <end position="1034"/>
    </location>
</feature>
<dbReference type="Proteomes" id="UP000250140">
    <property type="component" value="Unassembled WGS sequence"/>
</dbReference>
<evidence type="ECO:0000313" key="14">
    <source>
        <dbReference type="Proteomes" id="UP000250140"/>
    </source>
</evidence>
<feature type="transmembrane region" description="Helical" evidence="10">
    <location>
        <begin position="786"/>
        <end position="814"/>
    </location>
</feature>
<evidence type="ECO:0000256" key="1">
    <source>
        <dbReference type="ARBA" id="ARBA00004141"/>
    </source>
</evidence>
<feature type="transmembrane region" description="Helical" evidence="10">
    <location>
        <begin position="245"/>
        <end position="263"/>
    </location>
</feature>
<dbReference type="PROSITE" id="PS50929">
    <property type="entry name" value="ABC_TM1F"/>
    <property type="match status" value="2"/>
</dbReference>
<dbReference type="Pfam" id="PF00005">
    <property type="entry name" value="ABC_tran"/>
    <property type="match status" value="2"/>
</dbReference>
<evidence type="ECO:0000259" key="11">
    <source>
        <dbReference type="PROSITE" id="PS50893"/>
    </source>
</evidence>
<dbReference type="Gene3D" id="3.40.50.300">
    <property type="entry name" value="P-loop containing nucleotide triphosphate hydrolases"/>
    <property type="match status" value="2"/>
</dbReference>
<feature type="transmembrane region" description="Helical" evidence="10">
    <location>
        <begin position="968"/>
        <end position="994"/>
    </location>
</feature>
<dbReference type="GO" id="GO:0005743">
    <property type="term" value="C:mitochondrial inner membrane"/>
    <property type="evidence" value="ECO:0007669"/>
    <property type="project" value="TreeGrafter"/>
</dbReference>
<dbReference type="InterPro" id="IPR036640">
    <property type="entry name" value="ABC1_TM_sf"/>
</dbReference>
<gene>
    <name evidence="13" type="ORF">AOQ84DRAFT_84001</name>
</gene>
<dbReference type="PROSITE" id="PS50893">
    <property type="entry name" value="ABC_TRANSPORTER_2"/>
    <property type="match status" value="2"/>
</dbReference>
<reference evidence="13 14" key="1">
    <citation type="journal article" date="2016" name="Nat. Commun.">
        <title>Ectomycorrhizal ecology is imprinted in the genome of the dominant symbiotic fungus Cenococcum geophilum.</title>
        <authorList>
            <consortium name="DOE Joint Genome Institute"/>
            <person name="Peter M."/>
            <person name="Kohler A."/>
            <person name="Ohm R.A."/>
            <person name="Kuo A."/>
            <person name="Krutzmann J."/>
            <person name="Morin E."/>
            <person name="Arend M."/>
            <person name="Barry K.W."/>
            <person name="Binder M."/>
            <person name="Choi C."/>
            <person name="Clum A."/>
            <person name="Copeland A."/>
            <person name="Grisel N."/>
            <person name="Haridas S."/>
            <person name="Kipfer T."/>
            <person name="LaButti K."/>
            <person name="Lindquist E."/>
            <person name="Lipzen A."/>
            <person name="Maire R."/>
            <person name="Meier B."/>
            <person name="Mihaltcheva S."/>
            <person name="Molinier V."/>
            <person name="Murat C."/>
            <person name="Poggeler S."/>
            <person name="Quandt C.A."/>
            <person name="Sperisen C."/>
            <person name="Tritt A."/>
            <person name="Tisserant E."/>
            <person name="Crous P.W."/>
            <person name="Henrissat B."/>
            <person name="Nehls U."/>
            <person name="Egli S."/>
            <person name="Spatafora J.W."/>
            <person name="Grigoriev I.V."/>
            <person name="Martin F.M."/>
        </authorList>
    </citation>
    <scope>NUCLEOTIDE SEQUENCE [LARGE SCALE GENOMIC DNA]</scope>
    <source>
        <strain evidence="13 14">CBS 207.34</strain>
    </source>
</reference>
<feature type="compositionally biased region" description="Polar residues" evidence="9">
    <location>
        <begin position="1053"/>
        <end position="1069"/>
    </location>
</feature>
<dbReference type="EMBL" id="KV750130">
    <property type="protein sequence ID" value="OCL06124.1"/>
    <property type="molecule type" value="Genomic_DNA"/>
</dbReference>
<keyword evidence="14" id="KW-1185">Reference proteome</keyword>
<keyword evidence="4 10" id="KW-0812">Transmembrane</keyword>
<dbReference type="InterPro" id="IPR017871">
    <property type="entry name" value="ABC_transporter-like_CS"/>
</dbReference>
<dbReference type="CDD" id="cd18578">
    <property type="entry name" value="ABC_6TM_Pgp_ABCB1_D2_like"/>
    <property type="match status" value="1"/>
</dbReference>
<sequence>MDPCAVPMQLSAPTPSAQAQQERESAPPNGPQSVRYQARRPERENSRWERQVDLASLSTAQPRPWRIELSNIRRTFIRQILGLNPFRTSYFALYRPLKDTQSKVILLGGFLLAIAAGIPLPIIGVVFGKIINNFPPSEEELRTRLGQLMGVAVAYFAITWGWAVCWGVVGERVSRGLREALVERALGMELAFFDVESPDMASILTDKTQTVQLGTSEKVGLFIQSISYFVAAFTVGFILDAKLTGILLVAVIPAMAIIVYFGTKSISALSNRATEYTQKASSIAESAIRAVQIVQAFGISDELAKDHLRLLQSALQLGIRKSIAGAVMLGSVYFVAYAANALAFWEGKRQQEDRSNQSGGAGTIYAVVFLILDASFVVGQFGPFIQTFALAAAAGQSIFALLDHPEPHINVYSDDGAEANQSAFSQGLRFHDVSFVYPARPTVRVLDSLSLDFRSGTVTGIVGSSGSGKSTIAALLLRLYDPTSGRITLGSEDIRQLNIASLRSNISLVDQHSVIFSGTILENIKHGLPRGHNLSEQEILKSCSAAASDAHCDFISLLPKGLNTMVGGSGSTQLSGGQKQRICLARALVGNPSLLILDEYTSAMDANSEAIVLEALKRSSSLSGRTTIVIAHRLATVKDADEILVMGDGTLLERGKHDALIKSDGAYKALIEAQKFEKAIPSSANSPLLSSTKSSITGVPSRSEKPCSPKSPQSSQLPQHAIPNKRHFELVRRCLSLSKSESPFIVLGLFASMISGGIIMGEALIFGNLVQILNKRVNTVDFDKQADFFCLMFFILSLVAFLAYSVSGSAFGVVSERLILRIRDKSLRTILMQDMSWFFQPAHSSHALMSKLNMDAGHLAGLSGVILGTIFSVVTSVVGGIILAHIVAWKIAVVLLAAVPIMLLAGFLRLRVLAKAEQRHQTAYNNAAALASEACAAIRTVAALGREKDVLRLYKEAIRIPYEKSLKFTIWGNVLLAFSLSITYFVYALAYWWGSKQVRNGRYGQLQFFIVLPALLFSAQAAGQMFSVAPEITRAQAAAQSVFELHDQRPSIISDSEQRSPSSPGNSTEKSLDDVSRNGRMKQPSGGQLEFRDVSLTYDSRPDSPALKQVSLSVRAGEFIAFVGRSGAGKSSSISLIERFFDPTSGSVFLDGRDIRTEPVQLHRARIGLVEQEPELFPGSVMFNIKLGARPGQEVSPDDVASVCKRCGLHGFIMSLPEGYNTECGFNGSRLSGGQRQRIAIARALIRDPEILLLDEATSQLDSQTEQEVRRAIAVAASGRTTIMVAHRLASVQHADCIYVFDHGCIVEQGKHDELVGLGGLYAGMVAAQELN</sequence>
<dbReference type="SUPFAM" id="SSF52540">
    <property type="entry name" value="P-loop containing nucleoside triphosphate hydrolases"/>
    <property type="match status" value="2"/>
</dbReference>
<feature type="transmembrane region" description="Helical" evidence="10">
    <location>
        <begin position="364"/>
        <end position="385"/>
    </location>
</feature>
<evidence type="ECO:0000256" key="9">
    <source>
        <dbReference type="SAM" id="MobiDB-lite"/>
    </source>
</evidence>
<dbReference type="FunFam" id="1.20.1560.10:FF:000057">
    <property type="entry name" value="ABC multidrug transporter SitT"/>
    <property type="match status" value="1"/>
</dbReference>
<evidence type="ECO:0000256" key="6">
    <source>
        <dbReference type="ARBA" id="ARBA00022840"/>
    </source>
</evidence>
<dbReference type="Gene3D" id="1.20.1560.10">
    <property type="entry name" value="ABC transporter type 1, transmembrane domain"/>
    <property type="match status" value="1"/>
</dbReference>
<dbReference type="Pfam" id="PF00664">
    <property type="entry name" value="ABC_membrane"/>
    <property type="match status" value="2"/>
</dbReference>
<dbReference type="InterPro" id="IPR039421">
    <property type="entry name" value="Type_1_exporter"/>
</dbReference>
<feature type="compositionally biased region" description="Basic and acidic residues" evidence="9">
    <location>
        <begin position="39"/>
        <end position="50"/>
    </location>
</feature>
<evidence type="ECO:0000256" key="8">
    <source>
        <dbReference type="ARBA" id="ARBA00023136"/>
    </source>
</evidence>
<feature type="compositionally biased region" description="Polar residues" evidence="9">
    <location>
        <begin position="683"/>
        <end position="700"/>
    </location>
</feature>
<feature type="transmembrane region" description="Helical" evidence="10">
    <location>
        <begin position="744"/>
        <end position="766"/>
    </location>
</feature>
<feature type="compositionally biased region" description="Low complexity" evidence="9">
    <location>
        <begin position="708"/>
        <end position="719"/>
    </location>
</feature>
<dbReference type="SMART" id="SM00382">
    <property type="entry name" value="AAA"/>
    <property type="match status" value="2"/>
</dbReference>
<dbReference type="GO" id="GO:0015421">
    <property type="term" value="F:ABC-type oligopeptide transporter activity"/>
    <property type="evidence" value="ECO:0007669"/>
    <property type="project" value="TreeGrafter"/>
</dbReference>
<feature type="region of interest" description="Disordered" evidence="9">
    <location>
        <begin position="1053"/>
        <end position="1087"/>
    </location>
</feature>
<protein>
    <submittedName>
        <fullName evidence="13">Leptomycin B resistance protein pmd1</fullName>
    </submittedName>
</protein>
<feature type="domain" description="ABC transporter" evidence="11">
    <location>
        <begin position="428"/>
        <end position="673"/>
    </location>
</feature>
<feature type="domain" description="ABC transmembrane type-1" evidence="12">
    <location>
        <begin position="107"/>
        <end position="390"/>
    </location>
</feature>
<keyword evidence="5" id="KW-0547">Nucleotide-binding</keyword>
<keyword evidence="6" id="KW-0067">ATP-binding</keyword>
<feature type="transmembrane region" description="Helical" evidence="10">
    <location>
        <begin position="104"/>
        <end position="128"/>
    </location>
</feature>
<dbReference type="PANTHER" id="PTHR43394:SF18">
    <property type="entry name" value="ABC TRANSPORTER B FAMILY MEMBER 11-LIKE"/>
    <property type="match status" value="1"/>
</dbReference>
<dbReference type="InterPro" id="IPR011527">
    <property type="entry name" value="ABC1_TM_dom"/>
</dbReference>
<dbReference type="CDD" id="cd03249">
    <property type="entry name" value="ABC_MTABC3_MDL1_MDL2"/>
    <property type="match status" value="1"/>
</dbReference>
<feature type="transmembrane region" description="Helical" evidence="10">
    <location>
        <begin position="859"/>
        <end position="883"/>
    </location>
</feature>
<keyword evidence="3" id="KW-0813">Transport</keyword>
<evidence type="ECO:0000313" key="13">
    <source>
        <dbReference type="EMBL" id="OCL06124.1"/>
    </source>
</evidence>
<evidence type="ECO:0000256" key="7">
    <source>
        <dbReference type="ARBA" id="ARBA00022989"/>
    </source>
</evidence>
<feature type="transmembrane region" description="Helical" evidence="10">
    <location>
        <begin position="219"/>
        <end position="239"/>
    </location>
</feature>
<feature type="domain" description="ABC transporter" evidence="11">
    <location>
        <begin position="1089"/>
        <end position="1328"/>
    </location>
</feature>
<accession>A0A8E2JR63</accession>
<dbReference type="InterPro" id="IPR027417">
    <property type="entry name" value="P-loop_NTPase"/>
</dbReference>
<dbReference type="InterPro" id="IPR003439">
    <property type="entry name" value="ABC_transporter-like_ATP-bd"/>
</dbReference>
<dbReference type="FunFam" id="3.40.50.300:FF:000967">
    <property type="entry name" value="ABC multidrug transporter mdr4"/>
    <property type="match status" value="2"/>
</dbReference>
<dbReference type="InterPro" id="IPR003593">
    <property type="entry name" value="AAA+_ATPase"/>
</dbReference>
<feature type="transmembrane region" description="Helical" evidence="10">
    <location>
        <begin position="323"/>
        <end position="344"/>
    </location>
</feature>
<dbReference type="GO" id="GO:0090374">
    <property type="term" value="P:oligopeptide export from mitochondrion"/>
    <property type="evidence" value="ECO:0007669"/>
    <property type="project" value="TreeGrafter"/>
</dbReference>
<dbReference type="PANTHER" id="PTHR43394">
    <property type="entry name" value="ATP-DEPENDENT PERMEASE MDL1, MITOCHONDRIAL"/>
    <property type="match status" value="1"/>
</dbReference>